<protein>
    <submittedName>
        <fullName evidence="2">Uncharacterized protein</fullName>
    </submittedName>
</protein>
<organism evidence="2 3">
    <name type="scientific">Tilletia horrida</name>
    <dbReference type="NCBI Taxonomy" id="155126"/>
    <lineage>
        <taxon>Eukaryota</taxon>
        <taxon>Fungi</taxon>
        <taxon>Dikarya</taxon>
        <taxon>Basidiomycota</taxon>
        <taxon>Ustilaginomycotina</taxon>
        <taxon>Exobasidiomycetes</taxon>
        <taxon>Tilletiales</taxon>
        <taxon>Tilletiaceae</taxon>
        <taxon>Tilletia</taxon>
    </lineage>
</organism>
<evidence type="ECO:0000256" key="1">
    <source>
        <dbReference type="SAM" id="MobiDB-lite"/>
    </source>
</evidence>
<feature type="compositionally biased region" description="Basic residues" evidence="1">
    <location>
        <begin position="545"/>
        <end position="554"/>
    </location>
</feature>
<feature type="region of interest" description="Disordered" evidence="1">
    <location>
        <begin position="305"/>
        <end position="324"/>
    </location>
</feature>
<comment type="caution">
    <text evidence="2">The sequence shown here is derived from an EMBL/GenBank/DDBJ whole genome shotgun (WGS) entry which is preliminary data.</text>
</comment>
<dbReference type="InterPro" id="IPR022042">
    <property type="entry name" value="snRNA-activating_su3"/>
</dbReference>
<proteinExistence type="predicted"/>
<feature type="region of interest" description="Disordered" evidence="1">
    <location>
        <begin position="530"/>
        <end position="571"/>
    </location>
</feature>
<accession>A0AAN6JRL5</accession>
<dbReference type="EMBL" id="JAPDMZ010000220">
    <property type="protein sequence ID" value="KAK0545715.1"/>
    <property type="molecule type" value="Genomic_DNA"/>
</dbReference>
<feature type="region of interest" description="Disordered" evidence="1">
    <location>
        <begin position="246"/>
        <end position="279"/>
    </location>
</feature>
<evidence type="ECO:0000313" key="2">
    <source>
        <dbReference type="EMBL" id="KAK0545715.1"/>
    </source>
</evidence>
<gene>
    <name evidence="2" type="ORF">OC846_005560</name>
</gene>
<dbReference type="Proteomes" id="UP001176517">
    <property type="component" value="Unassembled WGS sequence"/>
</dbReference>
<feature type="compositionally biased region" description="Basic and acidic residues" evidence="1">
    <location>
        <begin position="249"/>
        <end position="266"/>
    </location>
</feature>
<reference evidence="2" key="1">
    <citation type="journal article" date="2023" name="PhytoFront">
        <title>Draft Genome Resources of Seven Strains of Tilletia horrida, Causal Agent of Kernel Smut of Rice.</title>
        <authorList>
            <person name="Khanal S."/>
            <person name="Antony Babu S."/>
            <person name="Zhou X.G."/>
        </authorList>
    </citation>
    <scope>NUCLEOTIDE SEQUENCE</scope>
    <source>
        <strain evidence="2">TX6</strain>
    </source>
</reference>
<dbReference type="AlphaFoldDB" id="A0AAN6JRL5"/>
<feature type="region of interest" description="Disordered" evidence="1">
    <location>
        <begin position="84"/>
        <end position="126"/>
    </location>
</feature>
<name>A0AAN6JRL5_9BASI</name>
<sequence>MLPLGSVPSLPERFRDEKLYDILAQRCAIPNSVVLGVHALAADGLLGTALRQRWNGTLPSQDTQGETYQVGDSKRALPQKSLEIADESGPERTANHEAPALAEQRSPKRRRKAQWNQGTSAAPSTDAAFVPSASIATGVSDEVLDVTPSTASLQSRLAAFDTTTPPSFRLFARPDNWKRPPSHQTESAIIRPTETRRLLLSRPRACEEKQTAKADAAAAFAGGTSSPHVPSDKLVVRLAVSGLHAVGGRRRDATSSHDSSTRDQHGESFSAGSHTEPPEVTQIVETLTSFTLESLSRTIICPTRQLPGSAVNGDQTNSPAKAGRPRSLALDFVATSTRLFLPTGASDSHRDAAEAVCREARLISSAHIDVGSLDATRIFDVSEQDRNEPIWMIHDGDCVHALMITQMRLHTPSEAPTETFPRTITVPSAALRNPMMSMLIKRRFHSDAISPMICGICAAWPGQAIIIGGADVCLSVSDHRHDSQEELFETDGDSEGLSVRGFAEQATVCCARCWAACGGKVLDKHGEAQEELNQDQTGPATSLPKARRNVKAKKGSATTSTPVKGKKKAGADTDVASYGSKAKIQMELAKRSEAEIWEALPIL</sequence>
<evidence type="ECO:0000313" key="3">
    <source>
        <dbReference type="Proteomes" id="UP001176517"/>
    </source>
</evidence>
<feature type="compositionally biased region" description="Polar residues" evidence="1">
    <location>
        <begin position="114"/>
        <end position="123"/>
    </location>
</feature>
<keyword evidence="3" id="KW-1185">Reference proteome</keyword>
<dbReference type="Pfam" id="PF12251">
    <property type="entry name" value="SNAPC3"/>
    <property type="match status" value="1"/>
</dbReference>